<dbReference type="Pfam" id="PF02298">
    <property type="entry name" value="Cu_bind_like"/>
    <property type="match status" value="1"/>
</dbReference>
<accession>A0A7J6VXD5</accession>
<evidence type="ECO:0000259" key="11">
    <source>
        <dbReference type="PROSITE" id="PS51485"/>
    </source>
</evidence>
<dbReference type="Gene3D" id="2.60.40.420">
    <property type="entry name" value="Cupredoxins - blue copper proteins"/>
    <property type="match status" value="1"/>
</dbReference>
<evidence type="ECO:0000256" key="10">
    <source>
        <dbReference type="SAM" id="Phobius"/>
    </source>
</evidence>
<feature type="transmembrane region" description="Helical" evidence="10">
    <location>
        <begin position="174"/>
        <end position="192"/>
    </location>
</feature>
<reference evidence="12 13" key="1">
    <citation type="submission" date="2020-06" db="EMBL/GenBank/DDBJ databases">
        <title>Transcriptomic and genomic resources for Thalictrum thalictroides and T. hernandezii: Facilitating candidate gene discovery in an emerging model plant lineage.</title>
        <authorList>
            <person name="Arias T."/>
            <person name="Riano-Pachon D.M."/>
            <person name="Di Stilio V.S."/>
        </authorList>
    </citation>
    <scope>NUCLEOTIDE SEQUENCE [LARGE SCALE GENOMIC DNA]</scope>
    <source>
        <strain evidence="13">cv. WT478/WT964</strain>
        <tissue evidence="12">Leaves</tissue>
    </source>
</reference>
<keyword evidence="13" id="KW-1185">Reference proteome</keyword>
<evidence type="ECO:0000256" key="1">
    <source>
        <dbReference type="ARBA" id="ARBA00004589"/>
    </source>
</evidence>
<evidence type="ECO:0000313" key="12">
    <source>
        <dbReference type="EMBL" id="KAF5189337.1"/>
    </source>
</evidence>
<dbReference type="InterPro" id="IPR041846">
    <property type="entry name" value="ENL_dom"/>
</dbReference>
<gene>
    <name evidence="12" type="ORF">FRX31_021076</name>
</gene>
<dbReference type="GO" id="GO:0012505">
    <property type="term" value="C:endomembrane system"/>
    <property type="evidence" value="ECO:0007669"/>
    <property type="project" value="UniProtKB-SubCell"/>
</dbReference>
<protein>
    <submittedName>
        <fullName evidence="12">Early nodulin-like protein</fullName>
    </submittedName>
</protein>
<dbReference type="InterPro" id="IPR039391">
    <property type="entry name" value="Phytocyanin-like"/>
</dbReference>
<comment type="caution">
    <text evidence="12">The sequence shown here is derived from an EMBL/GenBank/DDBJ whole genome shotgun (WGS) entry which is preliminary data.</text>
</comment>
<dbReference type="GO" id="GO:0005886">
    <property type="term" value="C:plasma membrane"/>
    <property type="evidence" value="ECO:0007669"/>
    <property type="project" value="TreeGrafter"/>
</dbReference>
<dbReference type="EMBL" id="JABWDY010025594">
    <property type="protein sequence ID" value="KAF5189337.1"/>
    <property type="molecule type" value="Genomic_DNA"/>
</dbReference>
<sequence>MADLGITKFQLFCGIQFLMLLQTNVIGFEYKVGNLDAWGIPTSTNKQVYTTWSNKQTFQLGDSLLFLYPPSEDSIIQVTEEAFKTCNLKNPILYMDNGNSLFNITSPGKYYFTSGVPGHCEKSQKLEISVLIGNGSTAFSPSNAPLGELPDTAPSYGNAFGSIPSTSWSSTLQVFPTTIVVVIGLVIFWTCYTT</sequence>
<organism evidence="12 13">
    <name type="scientific">Thalictrum thalictroides</name>
    <name type="common">Rue-anemone</name>
    <name type="synonym">Anemone thalictroides</name>
    <dbReference type="NCBI Taxonomy" id="46969"/>
    <lineage>
        <taxon>Eukaryota</taxon>
        <taxon>Viridiplantae</taxon>
        <taxon>Streptophyta</taxon>
        <taxon>Embryophyta</taxon>
        <taxon>Tracheophyta</taxon>
        <taxon>Spermatophyta</taxon>
        <taxon>Magnoliopsida</taxon>
        <taxon>Ranunculales</taxon>
        <taxon>Ranunculaceae</taxon>
        <taxon>Thalictroideae</taxon>
        <taxon>Thalictrum</taxon>
    </lineage>
</organism>
<keyword evidence="10" id="KW-0812">Transmembrane</keyword>
<evidence type="ECO:0000256" key="3">
    <source>
        <dbReference type="ARBA" id="ARBA00022729"/>
    </source>
</evidence>
<dbReference type="PROSITE" id="PS51485">
    <property type="entry name" value="PHYTOCYANIN"/>
    <property type="match status" value="1"/>
</dbReference>
<evidence type="ECO:0000256" key="4">
    <source>
        <dbReference type="ARBA" id="ARBA00023136"/>
    </source>
</evidence>
<keyword evidence="2" id="KW-0336">GPI-anchor</keyword>
<dbReference type="InterPro" id="IPR003245">
    <property type="entry name" value="Phytocyanin_dom"/>
</dbReference>
<keyword evidence="10" id="KW-1133">Transmembrane helix</keyword>
<dbReference type="SUPFAM" id="SSF49503">
    <property type="entry name" value="Cupredoxins"/>
    <property type="match status" value="1"/>
</dbReference>
<keyword evidence="7" id="KW-0449">Lipoprotein</keyword>
<dbReference type="PANTHER" id="PTHR33021:SF44">
    <property type="entry name" value="EARLY NODULIN-LIKE PROTEIN 8"/>
    <property type="match status" value="1"/>
</dbReference>
<evidence type="ECO:0000256" key="8">
    <source>
        <dbReference type="ARBA" id="ARBA00035011"/>
    </source>
</evidence>
<evidence type="ECO:0000256" key="2">
    <source>
        <dbReference type="ARBA" id="ARBA00022622"/>
    </source>
</evidence>
<keyword evidence="6" id="KW-0325">Glycoprotein</keyword>
<dbReference type="InterPro" id="IPR008972">
    <property type="entry name" value="Cupredoxin"/>
</dbReference>
<evidence type="ECO:0000256" key="9">
    <source>
        <dbReference type="ARBA" id="ARBA00037868"/>
    </source>
</evidence>
<name>A0A7J6VXD5_THATH</name>
<feature type="domain" description="Phytocyanin" evidence="11">
    <location>
        <begin position="28"/>
        <end position="132"/>
    </location>
</feature>
<dbReference type="GO" id="GO:0009055">
    <property type="term" value="F:electron transfer activity"/>
    <property type="evidence" value="ECO:0007669"/>
    <property type="project" value="InterPro"/>
</dbReference>
<evidence type="ECO:0000256" key="5">
    <source>
        <dbReference type="ARBA" id="ARBA00023157"/>
    </source>
</evidence>
<keyword evidence="3" id="KW-0732">Signal</keyword>
<dbReference type="PANTHER" id="PTHR33021">
    <property type="entry name" value="BLUE COPPER PROTEIN"/>
    <property type="match status" value="1"/>
</dbReference>
<keyword evidence="4 10" id="KW-0472">Membrane</keyword>
<dbReference type="GO" id="GO:0098552">
    <property type="term" value="C:side of membrane"/>
    <property type="evidence" value="ECO:0007669"/>
    <property type="project" value="UniProtKB-KW"/>
</dbReference>
<evidence type="ECO:0000256" key="7">
    <source>
        <dbReference type="ARBA" id="ARBA00023288"/>
    </source>
</evidence>
<dbReference type="AlphaFoldDB" id="A0A7J6VXD5"/>
<evidence type="ECO:0000313" key="13">
    <source>
        <dbReference type="Proteomes" id="UP000554482"/>
    </source>
</evidence>
<proteinExistence type="inferred from homology"/>
<comment type="subcellular location">
    <subcellularLocation>
        <location evidence="9">Endomembrane system</location>
        <topology evidence="9">Lipid-anchor</topology>
    </subcellularLocation>
    <subcellularLocation>
        <location evidence="1">Membrane</location>
        <topology evidence="1">Lipid-anchor</topology>
        <topology evidence="1">GPI-anchor</topology>
    </subcellularLocation>
</comment>
<keyword evidence="5" id="KW-1015">Disulfide bond</keyword>
<comment type="similarity">
    <text evidence="8">Belongs to the early nodulin-like (ENODL) family.</text>
</comment>
<dbReference type="CDD" id="cd11019">
    <property type="entry name" value="OsENODL1_like"/>
    <property type="match status" value="1"/>
</dbReference>
<dbReference type="Proteomes" id="UP000554482">
    <property type="component" value="Unassembled WGS sequence"/>
</dbReference>
<evidence type="ECO:0000256" key="6">
    <source>
        <dbReference type="ARBA" id="ARBA00023180"/>
    </source>
</evidence>
<dbReference type="OrthoDB" id="782862at2759"/>
<dbReference type="FunFam" id="2.60.40.420:FF:000010">
    <property type="entry name" value="Early nodulin-like protein 1"/>
    <property type="match status" value="1"/>
</dbReference>